<keyword evidence="2 6" id="KW-0812">Transmembrane</keyword>
<comment type="caution">
    <text evidence="9">The sequence shown here is derived from an EMBL/GenBank/DDBJ whole genome shotgun (WGS) entry which is preliminary data.</text>
</comment>
<evidence type="ECO:0000256" key="6">
    <source>
        <dbReference type="RuleBase" id="RU363132"/>
    </source>
</evidence>
<feature type="region of interest" description="Disordered" evidence="7">
    <location>
        <begin position="263"/>
        <end position="290"/>
    </location>
</feature>
<name>A0A9P5G204_GEOCN</name>
<feature type="transmembrane region" description="Helical" evidence="6">
    <location>
        <begin position="156"/>
        <end position="175"/>
    </location>
</feature>
<evidence type="ECO:0000313" key="10">
    <source>
        <dbReference type="Proteomes" id="UP000750522"/>
    </source>
</evidence>
<organism evidence="9 10">
    <name type="scientific">Geotrichum candidum</name>
    <name type="common">Oospora lactis</name>
    <name type="synonym">Dipodascus geotrichum</name>
    <dbReference type="NCBI Taxonomy" id="1173061"/>
    <lineage>
        <taxon>Eukaryota</taxon>
        <taxon>Fungi</taxon>
        <taxon>Dikarya</taxon>
        <taxon>Ascomycota</taxon>
        <taxon>Saccharomycotina</taxon>
        <taxon>Dipodascomycetes</taxon>
        <taxon>Dipodascales</taxon>
        <taxon>Dipodascaceae</taxon>
        <taxon>Geotrichum</taxon>
    </lineage>
</organism>
<keyword evidence="3 6" id="KW-0256">Endoplasmic reticulum</keyword>
<reference evidence="9" key="1">
    <citation type="journal article" date="2020" name="Front. Microbiol.">
        <title>Phenotypic and Genetic Characterization of the Cheese Ripening Yeast Geotrichum candidum.</title>
        <authorList>
            <person name="Perkins V."/>
            <person name="Vignola S."/>
            <person name="Lessard M.H."/>
            <person name="Plante P.L."/>
            <person name="Corbeil J."/>
            <person name="Dugat-Bony E."/>
            <person name="Frenette M."/>
            <person name="Labrie S."/>
        </authorList>
    </citation>
    <scope>NUCLEOTIDE SEQUENCE</scope>
    <source>
        <strain evidence="9">LMA-70</strain>
    </source>
</reference>
<evidence type="ECO:0000256" key="4">
    <source>
        <dbReference type="ARBA" id="ARBA00022989"/>
    </source>
</evidence>
<dbReference type="Pfam" id="PF02453">
    <property type="entry name" value="Reticulon"/>
    <property type="match status" value="1"/>
</dbReference>
<evidence type="ECO:0000256" key="1">
    <source>
        <dbReference type="ARBA" id="ARBA00004477"/>
    </source>
</evidence>
<reference evidence="9" key="2">
    <citation type="submission" date="2020-01" db="EMBL/GenBank/DDBJ databases">
        <authorList>
            <person name="Perkins V."/>
            <person name="Lessard M.-H."/>
            <person name="Dugat-Bony E."/>
            <person name="Frenette M."/>
            <person name="Labrie S."/>
        </authorList>
    </citation>
    <scope>NUCLEOTIDE SEQUENCE</scope>
    <source>
        <strain evidence="9">LMA-70</strain>
    </source>
</reference>
<evidence type="ECO:0000256" key="2">
    <source>
        <dbReference type="ARBA" id="ARBA00022692"/>
    </source>
</evidence>
<proteinExistence type="predicted"/>
<sequence>MPNLPSAPDASTLSQQQQHIKRVDSLLSLLRWQNPVKSATILTELILLLFLIHNDWRFLHSLLQLVYVAIGLVALTEAVTKFLNGGNAGLVSSFRPSRYVVIGSAELQAHAGYLVVIAEELLYWIQRVLDVTELRVTITAFVSTFIVHRITAIVPFYPLINAVVIGAFTIPAIYARFQPEIDHANSYFANIFGEKVDHVKAEINTKAASQIEFVKTTRNSVGAIFGHSDAKVAAPAAPAAAPAAAPVSQAPAAAVKPELINGNGKADLKPLNPVPAPVKSVEESPIPETI</sequence>
<dbReference type="InterPro" id="IPR003388">
    <property type="entry name" value="Reticulon"/>
</dbReference>
<evidence type="ECO:0000313" key="9">
    <source>
        <dbReference type="EMBL" id="KAF5096090.1"/>
    </source>
</evidence>
<evidence type="ECO:0000256" key="5">
    <source>
        <dbReference type="ARBA" id="ARBA00023136"/>
    </source>
</evidence>
<feature type="transmembrane region" description="Helical" evidence="6">
    <location>
        <begin position="59"/>
        <end position="79"/>
    </location>
</feature>
<dbReference type="AlphaFoldDB" id="A0A9P5G204"/>
<dbReference type="Proteomes" id="UP000750522">
    <property type="component" value="Unassembled WGS sequence"/>
</dbReference>
<comment type="subcellular location">
    <subcellularLocation>
        <location evidence="1 6">Endoplasmic reticulum membrane</location>
        <topology evidence="1 6">Multi-pass membrane protein</topology>
    </subcellularLocation>
</comment>
<keyword evidence="5 6" id="KW-0472">Membrane</keyword>
<evidence type="ECO:0000259" key="8">
    <source>
        <dbReference type="PROSITE" id="PS50845"/>
    </source>
</evidence>
<dbReference type="EMBL" id="QQZK01000126">
    <property type="protein sequence ID" value="KAF5096090.1"/>
    <property type="molecule type" value="Genomic_DNA"/>
</dbReference>
<evidence type="ECO:0000256" key="3">
    <source>
        <dbReference type="ARBA" id="ARBA00022824"/>
    </source>
</evidence>
<gene>
    <name evidence="9" type="ORF">DV451_004402</name>
</gene>
<protein>
    <recommendedName>
        <fullName evidence="6">Reticulon-like protein</fullName>
    </recommendedName>
</protein>
<dbReference type="PROSITE" id="PS50845">
    <property type="entry name" value="RETICULON"/>
    <property type="match status" value="1"/>
</dbReference>
<feature type="domain" description="Reticulon" evidence="8">
    <location>
        <begin position="26"/>
        <end position="233"/>
    </location>
</feature>
<evidence type="ECO:0000256" key="7">
    <source>
        <dbReference type="SAM" id="MobiDB-lite"/>
    </source>
</evidence>
<dbReference type="GO" id="GO:0005789">
    <property type="term" value="C:endoplasmic reticulum membrane"/>
    <property type="evidence" value="ECO:0007669"/>
    <property type="project" value="UniProtKB-SubCell"/>
</dbReference>
<accession>A0A9P5G204</accession>
<keyword evidence="4 6" id="KW-1133">Transmembrane helix</keyword>